<keyword evidence="3 8" id="KW-0732">Signal</keyword>
<dbReference type="InterPro" id="IPR010259">
    <property type="entry name" value="S8pro/Inhibitor_I9"/>
</dbReference>
<evidence type="ECO:0000313" key="12">
    <source>
        <dbReference type="EnsemblPlants" id="LPERR07G17210.1"/>
    </source>
</evidence>
<dbReference type="Pfam" id="PF05922">
    <property type="entry name" value="Inhibitor_I9"/>
    <property type="match status" value="1"/>
</dbReference>
<dbReference type="Gramene" id="LPERR07G17210.1">
    <property type="protein sequence ID" value="LPERR07G17210.1"/>
    <property type="gene ID" value="LPERR07G17210"/>
</dbReference>
<dbReference type="InterPro" id="IPR045051">
    <property type="entry name" value="SBT"/>
</dbReference>
<dbReference type="InterPro" id="IPR037045">
    <property type="entry name" value="S8pro/Inhibitor_I9_sf"/>
</dbReference>
<dbReference type="Gene3D" id="3.50.30.30">
    <property type="match status" value="1"/>
</dbReference>
<dbReference type="STRING" id="77586.A0A0D9X0R8"/>
<feature type="domain" description="Inhibitor I9" evidence="10">
    <location>
        <begin position="45"/>
        <end position="131"/>
    </location>
</feature>
<feature type="signal peptide" evidence="8">
    <location>
        <begin position="1"/>
        <end position="24"/>
    </location>
</feature>
<dbReference type="EnsemblPlants" id="LPERR07G17210.1">
    <property type="protein sequence ID" value="LPERR07G17210.1"/>
    <property type="gene ID" value="LPERR07G17210"/>
</dbReference>
<dbReference type="PROSITE" id="PS00137">
    <property type="entry name" value="SUBTILASE_HIS"/>
    <property type="match status" value="1"/>
</dbReference>
<keyword evidence="2 7" id="KW-0645">Protease</keyword>
<dbReference type="Pfam" id="PF00082">
    <property type="entry name" value="Peptidase_S8"/>
    <property type="match status" value="1"/>
</dbReference>
<dbReference type="CDD" id="cd04852">
    <property type="entry name" value="Peptidases_S8_3"/>
    <property type="match status" value="1"/>
</dbReference>
<evidence type="ECO:0000256" key="2">
    <source>
        <dbReference type="ARBA" id="ARBA00022670"/>
    </source>
</evidence>
<dbReference type="InterPro" id="IPR036852">
    <property type="entry name" value="Peptidase_S8/S53_dom_sf"/>
</dbReference>
<accession>A0A0D9X0R8</accession>
<dbReference type="PROSITE" id="PS00138">
    <property type="entry name" value="SUBTILASE_SER"/>
    <property type="match status" value="1"/>
</dbReference>
<proteinExistence type="inferred from homology"/>
<dbReference type="eggNOG" id="ENOG502QPQR">
    <property type="taxonomic scope" value="Eukaryota"/>
</dbReference>
<evidence type="ECO:0000256" key="7">
    <source>
        <dbReference type="PROSITE-ProRule" id="PRU01240"/>
    </source>
</evidence>
<sequence>MVSMISKPLQCLALLFLLAQLTDSVFTPKPKNSIEHHKPQPSSNTYIVHVNHLLKPSRFATLDHWYKSMVATHSPSPLATNATASESGRILYTYDTVMHGFAVRLTAGEARSMSRAAGVTAVHEARMYHLHTTRSPGFLGLDPAYGVWNDTNFGDGVVIGIIDTGIWPESLSFDDTGLSPVRSSWKGGCVGLDASLCNNKLVGAKDFTSSPPNPRDEIGHGTHVASTAAGSEVDGAGLFMFARGTARGVAPKARIAMYKSCDNDGCSDPAIIAAIDAAVRDGVDIISMSLGGRPLAFHDDSLAIATFGAVRAGVFVALAAANKGPYPNTVTNVAPWMTTVGAGGVDRLFPANLTLGNDEVLIGQSLYTNKATRTAMTPLVLINECNKESYSPDVVMGKVVVCAKYGGASTGLRVQNAGGSGLIGVEENAWHGDGVDVEAYTLPSLILGRSKAMKLTEYIKSTASPVASFRFACETVSGENRAPTAVFFSSRGPNLIVPKLLKPDVLAPGLNILAAWPSDIPVSVDGRTSEYNILSGTSMACPHAAGVAALIRKKHSDWTPAMIRSAMMTTAATLDNTGRDIADQGVVDTGAADLTSATPLATGAGHVRPQLAVDPGLVYDAGVKDYVDFLCSLNYTVEQLRLFVPDIAGCPSPLPAGGPADLNYPSFVVAFNGRTRVRTLTRTVTKVYEKPEKYIVVVSAPAGVKVTVSPATLEFSKKNEKKSYTVEFRSVARRHVNQSLDFGHISWENRKHQVRSPVVFMWN</sequence>
<dbReference type="InterPro" id="IPR000209">
    <property type="entry name" value="Peptidase_S8/S53_dom"/>
</dbReference>
<dbReference type="CDD" id="cd02120">
    <property type="entry name" value="PA_subtilisin_like"/>
    <property type="match status" value="1"/>
</dbReference>
<reference evidence="12 13" key="1">
    <citation type="submission" date="2012-08" db="EMBL/GenBank/DDBJ databases">
        <title>Oryza genome evolution.</title>
        <authorList>
            <person name="Wing R.A."/>
        </authorList>
    </citation>
    <scope>NUCLEOTIDE SEQUENCE</scope>
</reference>
<evidence type="ECO:0008006" key="14">
    <source>
        <dbReference type="Google" id="ProtNLM"/>
    </source>
</evidence>
<dbReference type="Gene3D" id="3.30.70.80">
    <property type="entry name" value="Peptidase S8 propeptide/proteinase inhibitor I9"/>
    <property type="match status" value="1"/>
</dbReference>
<evidence type="ECO:0000259" key="11">
    <source>
        <dbReference type="Pfam" id="PF17766"/>
    </source>
</evidence>
<dbReference type="SUPFAM" id="SSF52743">
    <property type="entry name" value="Subtilisin-like"/>
    <property type="match status" value="1"/>
</dbReference>
<keyword evidence="13" id="KW-1185">Reference proteome</keyword>
<evidence type="ECO:0000259" key="10">
    <source>
        <dbReference type="Pfam" id="PF05922"/>
    </source>
</evidence>
<feature type="domain" description="Peptidase S8/S53" evidence="9">
    <location>
        <begin position="154"/>
        <end position="576"/>
    </location>
</feature>
<dbReference type="InterPro" id="IPR023828">
    <property type="entry name" value="Peptidase_S8_Ser-AS"/>
</dbReference>
<feature type="domain" description="Subtilisin-like protease fibronectin type-III" evidence="11">
    <location>
        <begin position="661"/>
        <end position="759"/>
    </location>
</feature>
<organism evidence="12 13">
    <name type="scientific">Leersia perrieri</name>
    <dbReference type="NCBI Taxonomy" id="77586"/>
    <lineage>
        <taxon>Eukaryota</taxon>
        <taxon>Viridiplantae</taxon>
        <taxon>Streptophyta</taxon>
        <taxon>Embryophyta</taxon>
        <taxon>Tracheophyta</taxon>
        <taxon>Spermatophyta</taxon>
        <taxon>Magnoliopsida</taxon>
        <taxon>Liliopsida</taxon>
        <taxon>Poales</taxon>
        <taxon>Poaceae</taxon>
        <taxon>BOP clade</taxon>
        <taxon>Oryzoideae</taxon>
        <taxon>Oryzeae</taxon>
        <taxon>Oryzinae</taxon>
        <taxon>Leersia</taxon>
    </lineage>
</organism>
<feature type="chain" id="PRO_5002349801" description="Subtilisin-like protease" evidence="8">
    <location>
        <begin position="25"/>
        <end position="763"/>
    </location>
</feature>
<reference evidence="13" key="2">
    <citation type="submission" date="2013-12" db="EMBL/GenBank/DDBJ databases">
        <authorList>
            <person name="Yu Y."/>
            <person name="Lee S."/>
            <person name="de Baynast K."/>
            <person name="Wissotski M."/>
            <person name="Liu L."/>
            <person name="Talag J."/>
            <person name="Goicoechea J."/>
            <person name="Angelova A."/>
            <person name="Jetty R."/>
            <person name="Kudrna D."/>
            <person name="Golser W."/>
            <person name="Rivera L."/>
            <person name="Zhang J."/>
            <person name="Wing R."/>
        </authorList>
    </citation>
    <scope>NUCLEOTIDE SEQUENCE</scope>
</reference>
<feature type="active site" description="Charge relay system" evidence="6 7">
    <location>
        <position position="538"/>
    </location>
</feature>
<dbReference type="HOGENOM" id="CLU_000625_4_6_1"/>
<dbReference type="GO" id="GO:0004252">
    <property type="term" value="F:serine-type endopeptidase activity"/>
    <property type="evidence" value="ECO:0007669"/>
    <property type="project" value="UniProtKB-UniRule"/>
</dbReference>
<dbReference type="GO" id="GO:0006508">
    <property type="term" value="P:proteolysis"/>
    <property type="evidence" value="ECO:0007669"/>
    <property type="project" value="UniProtKB-KW"/>
</dbReference>
<dbReference type="PROSITE" id="PS51892">
    <property type="entry name" value="SUBTILASE"/>
    <property type="match status" value="1"/>
</dbReference>
<keyword evidence="5 7" id="KW-0720">Serine protease</keyword>
<dbReference type="Gene3D" id="3.40.50.200">
    <property type="entry name" value="Peptidase S8/S53 domain"/>
    <property type="match status" value="1"/>
</dbReference>
<dbReference type="InterPro" id="IPR015500">
    <property type="entry name" value="Peptidase_S8_subtilisin-rel"/>
</dbReference>
<dbReference type="InterPro" id="IPR041469">
    <property type="entry name" value="Subtilisin-like_FN3"/>
</dbReference>
<feature type="active site" description="Charge relay system" evidence="6 7">
    <location>
        <position position="220"/>
    </location>
</feature>
<dbReference type="PANTHER" id="PTHR10795">
    <property type="entry name" value="PROPROTEIN CONVERTASE SUBTILISIN/KEXIN"/>
    <property type="match status" value="1"/>
</dbReference>
<reference evidence="12" key="3">
    <citation type="submission" date="2015-04" db="UniProtKB">
        <authorList>
            <consortium name="EnsemblPlants"/>
        </authorList>
    </citation>
    <scope>IDENTIFICATION</scope>
</reference>
<evidence type="ECO:0000256" key="3">
    <source>
        <dbReference type="ARBA" id="ARBA00022729"/>
    </source>
</evidence>
<comment type="similarity">
    <text evidence="1 7">Belongs to the peptidase S8 family.</text>
</comment>
<dbReference type="InterPro" id="IPR034197">
    <property type="entry name" value="Peptidases_S8_3"/>
</dbReference>
<evidence type="ECO:0000259" key="9">
    <source>
        <dbReference type="Pfam" id="PF00082"/>
    </source>
</evidence>
<evidence type="ECO:0000256" key="6">
    <source>
        <dbReference type="PIRSR" id="PIRSR615500-1"/>
    </source>
</evidence>
<dbReference type="PRINTS" id="PR00723">
    <property type="entry name" value="SUBTILISIN"/>
</dbReference>
<evidence type="ECO:0000256" key="1">
    <source>
        <dbReference type="ARBA" id="ARBA00011073"/>
    </source>
</evidence>
<protein>
    <recommendedName>
        <fullName evidence="14">Subtilisin-like protease</fullName>
    </recommendedName>
</protein>
<evidence type="ECO:0000256" key="5">
    <source>
        <dbReference type="ARBA" id="ARBA00022825"/>
    </source>
</evidence>
<dbReference type="Gene3D" id="2.60.40.2310">
    <property type="match status" value="1"/>
</dbReference>
<evidence type="ECO:0000256" key="8">
    <source>
        <dbReference type="SAM" id="SignalP"/>
    </source>
</evidence>
<feature type="active site" description="Charge relay system" evidence="6 7">
    <location>
        <position position="163"/>
    </location>
</feature>
<dbReference type="InterPro" id="IPR022398">
    <property type="entry name" value="Peptidase_S8_His-AS"/>
</dbReference>
<keyword evidence="4 7" id="KW-0378">Hydrolase</keyword>
<evidence type="ECO:0000256" key="4">
    <source>
        <dbReference type="ARBA" id="ARBA00022801"/>
    </source>
</evidence>
<dbReference type="Proteomes" id="UP000032180">
    <property type="component" value="Chromosome 7"/>
</dbReference>
<evidence type="ECO:0000313" key="13">
    <source>
        <dbReference type="Proteomes" id="UP000032180"/>
    </source>
</evidence>
<dbReference type="Pfam" id="PF17766">
    <property type="entry name" value="fn3_6"/>
    <property type="match status" value="1"/>
</dbReference>
<name>A0A0D9X0R8_9ORYZ</name>
<dbReference type="AlphaFoldDB" id="A0A0D9X0R8"/>